<dbReference type="FunFam" id="1.20.1270.10:FF:000001">
    <property type="entry name" value="Molecular chaperone DnaK"/>
    <property type="match status" value="1"/>
</dbReference>
<accession>A0A1G2PHF5</accession>
<comment type="similarity">
    <text evidence="1 7 8">Belongs to the heat shock protein 70 family.</text>
</comment>
<protein>
    <recommendedName>
        <fullName evidence="7">Chaperone protein DnaK</fullName>
    </recommendedName>
    <alternativeName>
        <fullName evidence="7">HSP70</fullName>
    </alternativeName>
    <alternativeName>
        <fullName evidence="7">Heat shock 70 kDa protein</fullName>
    </alternativeName>
    <alternativeName>
        <fullName evidence="7">Heat shock protein 70</fullName>
    </alternativeName>
</protein>
<dbReference type="GO" id="GO:0005524">
    <property type="term" value="F:ATP binding"/>
    <property type="evidence" value="ECO:0007669"/>
    <property type="project" value="UniProtKB-UniRule"/>
</dbReference>
<dbReference type="FunFam" id="3.90.640.10:FF:000003">
    <property type="entry name" value="Molecular chaperone DnaK"/>
    <property type="match status" value="1"/>
</dbReference>
<feature type="compositionally biased region" description="Polar residues" evidence="10">
    <location>
        <begin position="594"/>
        <end position="616"/>
    </location>
</feature>
<keyword evidence="4 7" id="KW-0067">ATP-binding</keyword>
<feature type="modified residue" description="Phosphothreonine; by autocatalysis" evidence="7">
    <location>
        <position position="198"/>
    </location>
</feature>
<dbReference type="HAMAP" id="MF_00332">
    <property type="entry name" value="DnaK"/>
    <property type="match status" value="1"/>
</dbReference>
<dbReference type="InterPro" id="IPR018181">
    <property type="entry name" value="Heat_shock_70_CS"/>
</dbReference>
<dbReference type="FunFam" id="3.30.420.40:FF:000004">
    <property type="entry name" value="Molecular chaperone DnaK"/>
    <property type="match status" value="1"/>
</dbReference>
<dbReference type="Pfam" id="PF00012">
    <property type="entry name" value="HSP70"/>
    <property type="match status" value="1"/>
</dbReference>
<evidence type="ECO:0000256" key="5">
    <source>
        <dbReference type="ARBA" id="ARBA00023016"/>
    </source>
</evidence>
<comment type="caution">
    <text evidence="11">The sequence shown here is derived from an EMBL/GenBank/DDBJ whole genome shotgun (WGS) entry which is preliminary data.</text>
</comment>
<evidence type="ECO:0000256" key="8">
    <source>
        <dbReference type="RuleBase" id="RU003322"/>
    </source>
</evidence>
<keyword evidence="2 7" id="KW-0597">Phosphoprotein</keyword>
<evidence type="ECO:0000256" key="9">
    <source>
        <dbReference type="SAM" id="Coils"/>
    </source>
</evidence>
<dbReference type="Proteomes" id="UP000178869">
    <property type="component" value="Unassembled WGS sequence"/>
</dbReference>
<feature type="region of interest" description="Disordered" evidence="10">
    <location>
        <begin position="594"/>
        <end position="634"/>
    </location>
</feature>
<evidence type="ECO:0000313" key="11">
    <source>
        <dbReference type="EMBL" id="OHA47041.1"/>
    </source>
</evidence>
<dbReference type="PANTHER" id="PTHR19375">
    <property type="entry name" value="HEAT SHOCK PROTEIN 70KDA"/>
    <property type="match status" value="1"/>
</dbReference>
<evidence type="ECO:0000256" key="2">
    <source>
        <dbReference type="ARBA" id="ARBA00022553"/>
    </source>
</evidence>
<reference evidence="11 12" key="1">
    <citation type="journal article" date="2016" name="Nat. Commun.">
        <title>Thousands of microbial genomes shed light on interconnected biogeochemical processes in an aquifer system.</title>
        <authorList>
            <person name="Anantharaman K."/>
            <person name="Brown C.T."/>
            <person name="Hug L.A."/>
            <person name="Sharon I."/>
            <person name="Castelle C.J."/>
            <person name="Probst A.J."/>
            <person name="Thomas B.C."/>
            <person name="Singh A."/>
            <person name="Wilkins M.J."/>
            <person name="Karaoz U."/>
            <person name="Brodie E.L."/>
            <person name="Williams K.H."/>
            <person name="Hubbard S.S."/>
            <person name="Banfield J.F."/>
        </authorList>
    </citation>
    <scope>NUCLEOTIDE SEQUENCE [LARGE SCALE GENOMIC DNA]</scope>
</reference>
<dbReference type="Gene3D" id="2.60.34.10">
    <property type="entry name" value="Substrate Binding Domain Of DNAk, Chain A, domain 1"/>
    <property type="match status" value="1"/>
</dbReference>
<evidence type="ECO:0000256" key="1">
    <source>
        <dbReference type="ARBA" id="ARBA00007381"/>
    </source>
</evidence>
<feature type="coiled-coil region" evidence="9">
    <location>
        <begin position="247"/>
        <end position="274"/>
    </location>
</feature>
<keyword evidence="3 7" id="KW-0547">Nucleotide-binding</keyword>
<dbReference type="PROSITE" id="PS01036">
    <property type="entry name" value="HSP70_3"/>
    <property type="match status" value="1"/>
</dbReference>
<dbReference type="NCBIfam" id="TIGR02350">
    <property type="entry name" value="prok_dnaK"/>
    <property type="match status" value="1"/>
</dbReference>
<dbReference type="Gene3D" id="1.20.1270.10">
    <property type="match status" value="1"/>
</dbReference>
<proteinExistence type="evidence at transcript level"/>
<comment type="function">
    <text evidence="7">Acts as a chaperone.</text>
</comment>
<dbReference type="SUPFAM" id="SSF100920">
    <property type="entry name" value="Heat shock protein 70kD (HSP70), peptide-binding domain"/>
    <property type="match status" value="1"/>
</dbReference>
<dbReference type="Gene3D" id="3.90.640.10">
    <property type="entry name" value="Actin, Chain A, domain 4"/>
    <property type="match status" value="1"/>
</dbReference>
<organism evidence="11 12">
    <name type="scientific">Candidatus Terrybacteria bacterium RIFCSPHIGHO2_01_FULL_43_35</name>
    <dbReference type="NCBI Taxonomy" id="1802361"/>
    <lineage>
        <taxon>Bacteria</taxon>
        <taxon>Candidatus Terryibacteriota</taxon>
    </lineage>
</organism>
<evidence type="ECO:0000256" key="7">
    <source>
        <dbReference type="HAMAP-Rule" id="MF_00332"/>
    </source>
</evidence>
<name>A0A1G2PHF5_9BACT</name>
<dbReference type="Gene3D" id="3.30.420.40">
    <property type="match status" value="2"/>
</dbReference>
<dbReference type="InterPro" id="IPR029048">
    <property type="entry name" value="HSP70_C_sf"/>
</dbReference>
<dbReference type="SUPFAM" id="SSF53067">
    <property type="entry name" value="Actin-like ATPase domain"/>
    <property type="match status" value="2"/>
</dbReference>
<comment type="induction">
    <text evidence="7">By stress conditions e.g. heat shock.</text>
</comment>
<keyword evidence="6 7" id="KW-0143">Chaperone</keyword>
<dbReference type="InterPro" id="IPR013126">
    <property type="entry name" value="Hsp_70_fam"/>
</dbReference>
<evidence type="ECO:0000256" key="6">
    <source>
        <dbReference type="ARBA" id="ARBA00023186"/>
    </source>
</evidence>
<dbReference type="InterPro" id="IPR012725">
    <property type="entry name" value="Chaperone_DnaK"/>
</dbReference>
<dbReference type="SUPFAM" id="SSF100934">
    <property type="entry name" value="Heat shock protein 70kD (HSP70), C-terminal subdomain"/>
    <property type="match status" value="1"/>
</dbReference>
<dbReference type="PROSITE" id="PS00329">
    <property type="entry name" value="HSP70_2"/>
    <property type="match status" value="1"/>
</dbReference>
<evidence type="ECO:0000313" key="12">
    <source>
        <dbReference type="Proteomes" id="UP000178869"/>
    </source>
</evidence>
<feature type="compositionally biased region" description="Acidic residues" evidence="10">
    <location>
        <begin position="622"/>
        <end position="634"/>
    </location>
</feature>
<evidence type="ECO:0000256" key="4">
    <source>
        <dbReference type="ARBA" id="ARBA00022840"/>
    </source>
</evidence>
<evidence type="ECO:0000256" key="10">
    <source>
        <dbReference type="SAM" id="MobiDB-lite"/>
    </source>
</evidence>
<dbReference type="FunFam" id="2.60.34.10:FF:000014">
    <property type="entry name" value="Chaperone protein DnaK HSP70"/>
    <property type="match status" value="1"/>
</dbReference>
<dbReference type="PRINTS" id="PR00301">
    <property type="entry name" value="HEATSHOCK70"/>
</dbReference>
<sequence length="634" mass="69362">MSKILGIDLGTTNSAMAIMEGGEPKIIENSEGARTTPSMVAANKSGERLAGILAKRQAVTNAENTIFSVKRLIGRRFLDQEVQRDKQWLPYTIREASNGGVEVKMVDKWYAPQEISAMVLSKLKTNAEARLGIKITDAVITVPAYFDDSQRKATKEAGEIAGFNVRRIINEPTAAALAYGLEKKKNEKIVVYDFGGGTFDVSVLEISTDTVEVKATGGDTHLGGDDFDKRLIEWMVDEFKKDQGIDLSRDKLALQRLKEAAERAKHELSSTHETEINIPFITSDAEGPKHLLLKLSRAKLEELVNDHIEKAAQIVAKVVGEAKFALSDINEVVMVGGQTRMPAIQDSVRKLFGKEPHTGINPDEVVAIGAAAQGGIMEGEVRDVLLLDVTPLSLGIETLGNVMTPIIEKNTTIPVSKSQVFSTAADNQPSVEIHVLQGERVLASDNKTLARFILDGIPPSPRGIPQVEVSFDIDANGILNVAAKDKATSKVQTVRIEASTGLSKEEIERMKKEAELHAEDDRRKKEMVETINTADALIYSVERTLRENTDKISLDIRSSVEDKLKELKEAKSKDDIAALRRAIEDVNREAQKIGSSLYEQNKNSSPSDANSDSQGQNKEDIADGEVETDETAPD</sequence>
<dbReference type="GO" id="GO:0051082">
    <property type="term" value="F:unfolded protein binding"/>
    <property type="evidence" value="ECO:0007669"/>
    <property type="project" value="InterPro"/>
</dbReference>
<dbReference type="GO" id="GO:0140662">
    <property type="term" value="F:ATP-dependent protein folding chaperone"/>
    <property type="evidence" value="ECO:0007669"/>
    <property type="project" value="InterPro"/>
</dbReference>
<gene>
    <name evidence="7" type="primary">dnaK</name>
    <name evidence="11" type="ORF">A2828_03660</name>
</gene>
<dbReference type="EMBL" id="MHSR01000008">
    <property type="protein sequence ID" value="OHA47041.1"/>
    <property type="molecule type" value="Genomic_DNA"/>
</dbReference>
<evidence type="ECO:0000256" key="3">
    <source>
        <dbReference type="ARBA" id="ARBA00022741"/>
    </source>
</evidence>
<dbReference type="CDD" id="cd10234">
    <property type="entry name" value="ASKHA_NBD_HSP70_DnaK-like"/>
    <property type="match status" value="1"/>
</dbReference>
<dbReference type="InterPro" id="IPR043129">
    <property type="entry name" value="ATPase_NBD"/>
</dbReference>
<keyword evidence="9" id="KW-0175">Coiled coil</keyword>
<dbReference type="AlphaFoldDB" id="A0A1G2PHF5"/>
<dbReference type="PROSITE" id="PS00297">
    <property type="entry name" value="HSP70_1"/>
    <property type="match status" value="1"/>
</dbReference>
<keyword evidence="5 7" id="KW-0346">Stress response</keyword>
<dbReference type="NCBIfam" id="NF001413">
    <property type="entry name" value="PRK00290.1"/>
    <property type="match status" value="1"/>
</dbReference>
<dbReference type="InterPro" id="IPR029047">
    <property type="entry name" value="HSP70_peptide-bd_sf"/>
</dbReference>